<evidence type="ECO:0000256" key="1">
    <source>
        <dbReference type="SAM" id="MobiDB-lite"/>
    </source>
</evidence>
<evidence type="ECO:0000313" key="2">
    <source>
        <dbReference type="EMBL" id="CAE0403030.1"/>
    </source>
</evidence>
<sequence>MAEAEAKVMSGQPMVDPMPTRVRFGSVKVRKHPMTLGDNPGGIAKGPPITMDWEHVESEHFSTVDGFLEKYPSTKGTNILRLSGQQRREIVSGLHTDEDIAQAEQEIKMIRLKRQESADEEEEGSIKSLIRKKQAEQKKKKEASSRAFGLLGSFSLGRRRRAPPDTAS</sequence>
<proteinExistence type="predicted"/>
<organism evidence="2">
    <name type="scientific">Amphora coffeiformis</name>
    <dbReference type="NCBI Taxonomy" id="265554"/>
    <lineage>
        <taxon>Eukaryota</taxon>
        <taxon>Sar</taxon>
        <taxon>Stramenopiles</taxon>
        <taxon>Ochrophyta</taxon>
        <taxon>Bacillariophyta</taxon>
        <taxon>Bacillariophyceae</taxon>
        <taxon>Bacillariophycidae</taxon>
        <taxon>Thalassiophysales</taxon>
        <taxon>Catenulaceae</taxon>
        <taxon>Amphora</taxon>
    </lineage>
</organism>
<reference evidence="2" key="1">
    <citation type="submission" date="2021-01" db="EMBL/GenBank/DDBJ databases">
        <authorList>
            <person name="Corre E."/>
            <person name="Pelletier E."/>
            <person name="Niang G."/>
            <person name="Scheremetjew M."/>
            <person name="Finn R."/>
            <person name="Kale V."/>
            <person name="Holt S."/>
            <person name="Cochrane G."/>
            <person name="Meng A."/>
            <person name="Brown T."/>
            <person name="Cohen L."/>
        </authorList>
    </citation>
    <scope>NUCLEOTIDE SEQUENCE</scope>
    <source>
        <strain evidence="2">CCMP127</strain>
    </source>
</reference>
<feature type="region of interest" description="Disordered" evidence="1">
    <location>
        <begin position="114"/>
        <end position="145"/>
    </location>
</feature>
<gene>
    <name evidence="2" type="ORF">ACOF00016_LOCUS1255</name>
</gene>
<dbReference type="EMBL" id="HBIM01001440">
    <property type="protein sequence ID" value="CAE0403030.1"/>
    <property type="molecule type" value="Transcribed_RNA"/>
</dbReference>
<name>A0A7S3L0Z1_9STRA</name>
<protein>
    <submittedName>
        <fullName evidence="2">Uncharacterized protein</fullName>
    </submittedName>
</protein>
<feature type="compositionally biased region" description="Basic and acidic residues" evidence="1">
    <location>
        <begin position="133"/>
        <end position="144"/>
    </location>
</feature>
<accession>A0A7S3L0Z1</accession>
<dbReference type="AlphaFoldDB" id="A0A7S3L0Z1"/>